<accession>A1ASP6</accession>
<sequence>MGLFDKLATIAQGRAALEELGIDPFNVEIEEILSPTEARINGRETLLAGTNNYLGLTFDPRCIEAACTATHAEGTGTTGSRMANGTFSGHRALERELAAFYGYASAIVFSTGFVANLGAISTLTGPGDLILLDADSHASIYDGCRMSGADIIRFRHNNAADLEKRLRRLGERTKDALVIIEGIYSMLGDRAPLAEIVALKKQYGFWLMVDEAHSLGVLGKKGRGLVEEAGCLDQVDFIVGTFSKSLGTIGGFCVSNHPELDLVRYASRSYVFTASPSPATIASVRQALRLLEAGTDLRDRLWANARQLYEGLGKLGFRLGPEPTPVVAVYMGSKEETLLAWKWMLDQGVYVNLVLPPAAPDGTSLLRCSVGAAHTPEQIDVIIEAFATLKTVGTLPRAV</sequence>
<feature type="domain" description="Aminotransferase class I/classII large" evidence="5">
    <location>
        <begin position="49"/>
        <end position="386"/>
    </location>
</feature>
<dbReference type="STRING" id="338966.Ppro_2767"/>
<evidence type="ECO:0000256" key="2">
    <source>
        <dbReference type="ARBA" id="ARBA00022679"/>
    </source>
</evidence>
<comment type="cofactor">
    <cofactor evidence="1 4">
        <name>pyridoxal 5'-phosphate</name>
        <dbReference type="ChEBI" id="CHEBI:597326"/>
    </cofactor>
</comment>
<name>A1ASP6_PELPD</name>
<dbReference type="EMBL" id="CP000482">
    <property type="protein sequence ID" value="ABL00367.1"/>
    <property type="molecule type" value="Genomic_DNA"/>
</dbReference>
<dbReference type="eggNOG" id="COG0156">
    <property type="taxonomic scope" value="Bacteria"/>
</dbReference>
<dbReference type="GO" id="GO:0030170">
    <property type="term" value="F:pyridoxal phosphate binding"/>
    <property type="evidence" value="ECO:0007669"/>
    <property type="project" value="InterPro"/>
</dbReference>
<dbReference type="KEGG" id="ppd:Ppro_2767"/>
<dbReference type="CDD" id="cd06454">
    <property type="entry name" value="KBL_like"/>
    <property type="match status" value="1"/>
</dbReference>
<evidence type="ECO:0000313" key="6">
    <source>
        <dbReference type="EMBL" id="ABL00367.1"/>
    </source>
</evidence>
<evidence type="ECO:0000313" key="7">
    <source>
        <dbReference type="Proteomes" id="UP000006732"/>
    </source>
</evidence>
<comment type="similarity">
    <text evidence="4">Belongs to the class-II pyridoxal-phosphate-dependent aminotransferase family.</text>
</comment>
<keyword evidence="6" id="KW-0012">Acyltransferase</keyword>
<dbReference type="InterPro" id="IPR050087">
    <property type="entry name" value="AON_synthase_class-II"/>
</dbReference>
<evidence type="ECO:0000259" key="5">
    <source>
        <dbReference type="Pfam" id="PF00155"/>
    </source>
</evidence>
<dbReference type="HOGENOM" id="CLU_015846_11_0_7"/>
<dbReference type="InterPro" id="IPR015421">
    <property type="entry name" value="PyrdxlP-dep_Trfase_major"/>
</dbReference>
<dbReference type="Pfam" id="PF00155">
    <property type="entry name" value="Aminotran_1_2"/>
    <property type="match status" value="1"/>
</dbReference>
<dbReference type="SUPFAM" id="SSF53383">
    <property type="entry name" value="PLP-dependent transferases"/>
    <property type="match status" value="1"/>
</dbReference>
<dbReference type="SMR" id="A1ASP6"/>
<dbReference type="PANTHER" id="PTHR13693">
    <property type="entry name" value="CLASS II AMINOTRANSFERASE/8-AMINO-7-OXONONANOATE SYNTHASE"/>
    <property type="match status" value="1"/>
</dbReference>
<dbReference type="InterPro" id="IPR015422">
    <property type="entry name" value="PyrdxlP-dep_Trfase_small"/>
</dbReference>
<dbReference type="PROSITE" id="PS00599">
    <property type="entry name" value="AA_TRANSFER_CLASS_2"/>
    <property type="match status" value="1"/>
</dbReference>
<dbReference type="Gene3D" id="3.90.1150.10">
    <property type="entry name" value="Aspartate Aminotransferase, domain 1"/>
    <property type="match status" value="1"/>
</dbReference>
<keyword evidence="3 4" id="KW-0663">Pyridoxal phosphate</keyword>
<organism evidence="6 7">
    <name type="scientific">Pelobacter propionicus (strain DSM 2379 / NBRC 103807 / OttBd1)</name>
    <dbReference type="NCBI Taxonomy" id="338966"/>
    <lineage>
        <taxon>Bacteria</taxon>
        <taxon>Pseudomonadati</taxon>
        <taxon>Thermodesulfobacteriota</taxon>
        <taxon>Desulfuromonadia</taxon>
        <taxon>Desulfuromonadales</taxon>
        <taxon>Desulfuromonadaceae</taxon>
        <taxon>Pelobacter</taxon>
    </lineage>
</organism>
<dbReference type="AlphaFoldDB" id="A1ASP6"/>
<keyword evidence="7" id="KW-1185">Reference proteome</keyword>
<protein>
    <submittedName>
        <fullName evidence="6">Serine palmitoyltransferase</fullName>
        <ecNumber evidence="6">2.3.1.50</ecNumber>
    </submittedName>
</protein>
<proteinExistence type="inferred from homology"/>
<evidence type="ECO:0000256" key="1">
    <source>
        <dbReference type="ARBA" id="ARBA00001933"/>
    </source>
</evidence>
<dbReference type="NCBIfam" id="NF047599">
    <property type="entry name" value="SerpalmtaseBetaP"/>
    <property type="match status" value="1"/>
</dbReference>
<gene>
    <name evidence="6" type="ordered locus">Ppro_2767</name>
</gene>
<dbReference type="Proteomes" id="UP000006732">
    <property type="component" value="Chromosome"/>
</dbReference>
<keyword evidence="2 6" id="KW-0808">Transferase</keyword>
<reference evidence="6 7" key="1">
    <citation type="submission" date="2006-10" db="EMBL/GenBank/DDBJ databases">
        <title>Complete sequence of chromosome of Pelobacter propionicus DSM 2379.</title>
        <authorList>
            <consortium name="US DOE Joint Genome Institute"/>
            <person name="Copeland A."/>
            <person name="Lucas S."/>
            <person name="Lapidus A."/>
            <person name="Barry K."/>
            <person name="Detter J.C."/>
            <person name="Glavina del Rio T."/>
            <person name="Hammon N."/>
            <person name="Israni S."/>
            <person name="Dalin E."/>
            <person name="Tice H."/>
            <person name="Pitluck S."/>
            <person name="Saunders E."/>
            <person name="Brettin T."/>
            <person name="Bruce D."/>
            <person name="Han C."/>
            <person name="Tapia R."/>
            <person name="Schmutz J."/>
            <person name="Larimer F."/>
            <person name="Land M."/>
            <person name="Hauser L."/>
            <person name="Kyrpides N."/>
            <person name="Kim E."/>
            <person name="Lovley D."/>
            <person name="Richardson P."/>
        </authorList>
    </citation>
    <scope>NUCLEOTIDE SEQUENCE [LARGE SCALE GENOMIC DNA]</scope>
    <source>
        <strain evidence="7">DSM 2379 / NBRC 103807 / OttBd1</strain>
    </source>
</reference>
<dbReference type="PANTHER" id="PTHR13693:SF3">
    <property type="entry name" value="LD36009P"/>
    <property type="match status" value="1"/>
</dbReference>
<dbReference type="RefSeq" id="WP_011736616.1">
    <property type="nucleotide sequence ID" value="NC_008609.1"/>
</dbReference>
<dbReference type="InterPro" id="IPR015424">
    <property type="entry name" value="PyrdxlP-dep_Trfase"/>
</dbReference>
<dbReference type="InterPro" id="IPR004839">
    <property type="entry name" value="Aminotransferase_I/II_large"/>
</dbReference>
<dbReference type="EC" id="2.3.1.50" evidence="6"/>
<evidence type="ECO:0000256" key="3">
    <source>
        <dbReference type="ARBA" id="ARBA00022898"/>
    </source>
</evidence>
<dbReference type="InterPro" id="IPR001917">
    <property type="entry name" value="Aminotrans_II_pyridoxalP_BS"/>
</dbReference>
<evidence type="ECO:0000256" key="4">
    <source>
        <dbReference type="RuleBase" id="RU003693"/>
    </source>
</evidence>
<dbReference type="GO" id="GO:0004758">
    <property type="term" value="F:serine C-palmitoyltransferase activity"/>
    <property type="evidence" value="ECO:0007669"/>
    <property type="project" value="UniProtKB-EC"/>
</dbReference>
<dbReference type="Gene3D" id="3.40.640.10">
    <property type="entry name" value="Type I PLP-dependent aspartate aminotransferase-like (Major domain)"/>
    <property type="match status" value="1"/>
</dbReference>